<dbReference type="EMBL" id="JAQIZT010000007">
    <property type="protein sequence ID" value="KAJ6990224.1"/>
    <property type="molecule type" value="Genomic_DNA"/>
</dbReference>
<dbReference type="AlphaFoldDB" id="A0AAD6QGY3"/>
<organism evidence="2 3">
    <name type="scientific">Populus alba x Populus x berolinensis</name>
    <dbReference type="NCBI Taxonomy" id="444605"/>
    <lineage>
        <taxon>Eukaryota</taxon>
        <taxon>Viridiplantae</taxon>
        <taxon>Streptophyta</taxon>
        <taxon>Embryophyta</taxon>
        <taxon>Tracheophyta</taxon>
        <taxon>Spermatophyta</taxon>
        <taxon>Magnoliopsida</taxon>
        <taxon>eudicotyledons</taxon>
        <taxon>Gunneridae</taxon>
        <taxon>Pentapetalae</taxon>
        <taxon>rosids</taxon>
        <taxon>fabids</taxon>
        <taxon>Malpighiales</taxon>
        <taxon>Salicaceae</taxon>
        <taxon>Saliceae</taxon>
        <taxon>Populus</taxon>
    </lineage>
</organism>
<dbReference type="Proteomes" id="UP001164929">
    <property type="component" value="Chromosome 7"/>
</dbReference>
<evidence type="ECO:0000313" key="3">
    <source>
        <dbReference type="Proteomes" id="UP001164929"/>
    </source>
</evidence>
<evidence type="ECO:0000256" key="1">
    <source>
        <dbReference type="SAM" id="MobiDB-lite"/>
    </source>
</evidence>
<accession>A0AAD6QGY3</accession>
<feature type="compositionally biased region" description="Basic and acidic residues" evidence="1">
    <location>
        <begin position="1"/>
        <end position="12"/>
    </location>
</feature>
<comment type="caution">
    <text evidence="2">The sequence shown here is derived from an EMBL/GenBank/DDBJ whole genome shotgun (WGS) entry which is preliminary data.</text>
</comment>
<sequence>MNGKAKQKELRKVKSKFKPSIPPIPPPYEAKCCPSLSLPFSLFFRRYHESCDFGCLDRESSETKLKTSWSFFLKDSSQERNVYASIKDTHNR</sequence>
<protein>
    <submittedName>
        <fullName evidence="2">Uncharacterized protein</fullName>
    </submittedName>
</protein>
<gene>
    <name evidence="2" type="ORF">NC653_018688</name>
</gene>
<reference evidence="2" key="1">
    <citation type="journal article" date="2023" name="Mol. Ecol. Resour.">
        <title>Chromosome-level genome assembly of a triploid poplar Populus alba 'Berolinensis'.</title>
        <authorList>
            <person name="Chen S."/>
            <person name="Yu Y."/>
            <person name="Wang X."/>
            <person name="Wang S."/>
            <person name="Zhang T."/>
            <person name="Zhou Y."/>
            <person name="He R."/>
            <person name="Meng N."/>
            <person name="Wang Y."/>
            <person name="Liu W."/>
            <person name="Liu Z."/>
            <person name="Liu J."/>
            <person name="Guo Q."/>
            <person name="Huang H."/>
            <person name="Sederoff R.R."/>
            <person name="Wang G."/>
            <person name="Qu G."/>
            <person name="Chen S."/>
        </authorList>
    </citation>
    <scope>NUCLEOTIDE SEQUENCE</scope>
    <source>
        <strain evidence="2">SC-2020</strain>
    </source>
</reference>
<feature type="region of interest" description="Disordered" evidence="1">
    <location>
        <begin position="1"/>
        <end position="21"/>
    </location>
</feature>
<keyword evidence="3" id="KW-1185">Reference proteome</keyword>
<evidence type="ECO:0000313" key="2">
    <source>
        <dbReference type="EMBL" id="KAJ6990224.1"/>
    </source>
</evidence>
<proteinExistence type="predicted"/>
<name>A0AAD6QGY3_9ROSI</name>